<reference evidence="8 9" key="1">
    <citation type="submission" date="2016-10" db="EMBL/GenBank/DDBJ databases">
        <authorList>
            <person name="de Groot N.N."/>
        </authorList>
    </citation>
    <scope>NUCLEOTIDE SEQUENCE [LARGE SCALE GENOMIC DNA]</scope>
    <source>
        <strain evidence="8 9">AA1</strain>
    </source>
</reference>
<dbReference type="PROSITE" id="PS00092">
    <property type="entry name" value="N6_MTASE"/>
    <property type="match status" value="1"/>
</dbReference>
<evidence type="ECO:0000313" key="9">
    <source>
        <dbReference type="Proteomes" id="UP000198870"/>
    </source>
</evidence>
<evidence type="ECO:0000256" key="6">
    <source>
        <dbReference type="ARBA" id="ARBA00047942"/>
    </source>
</evidence>
<feature type="domain" description="ParB-like N-terminal" evidence="7">
    <location>
        <begin position="4"/>
        <end position="90"/>
    </location>
</feature>
<dbReference type="Gene3D" id="3.90.1530.10">
    <property type="entry name" value="Conserved hypothetical protein from pyrococcus furiosus pfu- 392566-001, ParB domain"/>
    <property type="match status" value="1"/>
</dbReference>
<dbReference type="GO" id="GO:0007059">
    <property type="term" value="P:chromosome segregation"/>
    <property type="evidence" value="ECO:0007669"/>
    <property type="project" value="TreeGrafter"/>
</dbReference>
<dbReference type="InterPro" id="IPR050336">
    <property type="entry name" value="Chromosome_partition/occlusion"/>
</dbReference>
<dbReference type="EMBL" id="FMUX01000003">
    <property type="protein sequence ID" value="SCY01679.1"/>
    <property type="molecule type" value="Genomic_DNA"/>
</dbReference>
<evidence type="ECO:0000256" key="2">
    <source>
        <dbReference type="ARBA" id="ARBA00011900"/>
    </source>
</evidence>
<evidence type="ECO:0000256" key="1">
    <source>
        <dbReference type="ARBA" id="ARBA00006594"/>
    </source>
</evidence>
<dbReference type="PIRSF" id="PIRSF036758">
    <property type="entry name" value="Aden_M_ParB"/>
    <property type="match status" value="1"/>
</dbReference>
<dbReference type="GO" id="GO:0008170">
    <property type="term" value="F:N-methyltransferase activity"/>
    <property type="evidence" value="ECO:0007669"/>
    <property type="project" value="InterPro"/>
</dbReference>
<evidence type="ECO:0000256" key="3">
    <source>
        <dbReference type="ARBA" id="ARBA00022603"/>
    </source>
</evidence>
<dbReference type="InterPro" id="IPR002052">
    <property type="entry name" value="DNA_methylase_N6_adenine_CS"/>
</dbReference>
<dbReference type="OrthoDB" id="5415027at2"/>
<dbReference type="InterPro" id="IPR029063">
    <property type="entry name" value="SAM-dependent_MTases_sf"/>
</dbReference>
<dbReference type="RefSeq" id="WP_139163862.1">
    <property type="nucleotide sequence ID" value="NZ_FMUX01000003.1"/>
</dbReference>
<evidence type="ECO:0000256" key="4">
    <source>
        <dbReference type="ARBA" id="ARBA00022679"/>
    </source>
</evidence>
<name>A0A1G5CGR6_9BACT</name>
<dbReference type="GO" id="GO:0005694">
    <property type="term" value="C:chromosome"/>
    <property type="evidence" value="ECO:0007669"/>
    <property type="project" value="TreeGrafter"/>
</dbReference>
<dbReference type="Pfam" id="PF01555">
    <property type="entry name" value="N6_N4_Mtase"/>
    <property type="match status" value="1"/>
</dbReference>
<dbReference type="GO" id="GO:0045881">
    <property type="term" value="P:positive regulation of sporulation resulting in formation of a cellular spore"/>
    <property type="evidence" value="ECO:0007669"/>
    <property type="project" value="TreeGrafter"/>
</dbReference>
<keyword evidence="3 8" id="KW-0489">Methyltransferase</keyword>
<dbReference type="PRINTS" id="PR00506">
    <property type="entry name" value="D21N6MTFRASE"/>
</dbReference>
<dbReference type="InterPro" id="IPR002941">
    <property type="entry name" value="DNA_methylase_N4/N6"/>
</dbReference>
<dbReference type="Gene3D" id="3.40.50.150">
    <property type="entry name" value="Vaccinia Virus protein VP39"/>
    <property type="match status" value="1"/>
</dbReference>
<dbReference type="SUPFAM" id="SSF53335">
    <property type="entry name" value="S-adenosyl-L-methionine-dependent methyltransferases"/>
    <property type="match status" value="1"/>
</dbReference>
<evidence type="ECO:0000256" key="5">
    <source>
        <dbReference type="ARBA" id="ARBA00022691"/>
    </source>
</evidence>
<dbReference type="SMART" id="SM00470">
    <property type="entry name" value="ParB"/>
    <property type="match status" value="1"/>
</dbReference>
<dbReference type="SUPFAM" id="SSF110849">
    <property type="entry name" value="ParB/Sulfiredoxin"/>
    <property type="match status" value="1"/>
</dbReference>
<dbReference type="GO" id="GO:0032259">
    <property type="term" value="P:methylation"/>
    <property type="evidence" value="ECO:0007669"/>
    <property type="project" value="UniProtKB-KW"/>
</dbReference>
<dbReference type="PANTHER" id="PTHR33375:SF1">
    <property type="entry name" value="CHROMOSOME-PARTITIONING PROTEIN PARB-RELATED"/>
    <property type="match status" value="1"/>
</dbReference>
<keyword evidence="5" id="KW-0949">S-adenosyl-L-methionine</keyword>
<dbReference type="GO" id="GO:0003677">
    <property type="term" value="F:DNA binding"/>
    <property type="evidence" value="ECO:0007669"/>
    <property type="project" value="InterPro"/>
</dbReference>
<evidence type="ECO:0000313" key="8">
    <source>
        <dbReference type="EMBL" id="SCY01679.1"/>
    </source>
</evidence>
<gene>
    <name evidence="8" type="ORF">SAMN05216233_10317</name>
</gene>
<evidence type="ECO:0000259" key="7">
    <source>
        <dbReference type="SMART" id="SM00470"/>
    </source>
</evidence>
<keyword evidence="9" id="KW-1185">Reference proteome</keyword>
<proteinExistence type="inferred from homology"/>
<keyword evidence="4" id="KW-0808">Transferase</keyword>
<dbReference type="AlphaFoldDB" id="A0A1G5CGR6"/>
<organism evidence="8 9">
    <name type="scientific">Desulfoluna spongiiphila</name>
    <dbReference type="NCBI Taxonomy" id="419481"/>
    <lineage>
        <taxon>Bacteria</taxon>
        <taxon>Pseudomonadati</taxon>
        <taxon>Thermodesulfobacteriota</taxon>
        <taxon>Desulfobacteria</taxon>
        <taxon>Desulfobacterales</taxon>
        <taxon>Desulfolunaceae</taxon>
        <taxon>Desulfoluna</taxon>
    </lineage>
</organism>
<dbReference type="CDD" id="cd16403">
    <property type="entry name" value="ParB_N_like_MT"/>
    <property type="match status" value="1"/>
</dbReference>
<dbReference type="InterPro" id="IPR003115">
    <property type="entry name" value="ParB_N"/>
</dbReference>
<comment type="similarity">
    <text evidence="1">Belongs to the N(4)/N(6)-methyltransferase family.</text>
</comment>
<protein>
    <recommendedName>
        <fullName evidence="2">site-specific DNA-methyltransferase (adenine-specific)</fullName>
        <ecNumber evidence="2">2.1.1.72</ecNumber>
    </recommendedName>
</protein>
<dbReference type="EC" id="2.1.1.72" evidence="2"/>
<comment type="catalytic activity">
    <reaction evidence="6">
        <text>a 2'-deoxyadenosine in DNA + S-adenosyl-L-methionine = an N(6)-methyl-2'-deoxyadenosine in DNA + S-adenosyl-L-homocysteine + H(+)</text>
        <dbReference type="Rhea" id="RHEA:15197"/>
        <dbReference type="Rhea" id="RHEA-COMP:12418"/>
        <dbReference type="Rhea" id="RHEA-COMP:12419"/>
        <dbReference type="ChEBI" id="CHEBI:15378"/>
        <dbReference type="ChEBI" id="CHEBI:57856"/>
        <dbReference type="ChEBI" id="CHEBI:59789"/>
        <dbReference type="ChEBI" id="CHEBI:90615"/>
        <dbReference type="ChEBI" id="CHEBI:90616"/>
        <dbReference type="EC" id="2.1.1.72"/>
    </reaction>
</comment>
<dbReference type="InterPro" id="IPR036086">
    <property type="entry name" value="ParB/Sulfiredoxin_sf"/>
</dbReference>
<dbReference type="PANTHER" id="PTHR33375">
    <property type="entry name" value="CHROMOSOME-PARTITIONING PROTEIN PARB-RELATED"/>
    <property type="match status" value="1"/>
</dbReference>
<sequence>MHIEFLEVETLVPYVRNLKNHPKGQVEKICSSIETFGFRIPLLVDDDLVIISGEGRLLAAQQLGMATVPCIRVADLTPEQIQAFRIADNKVAESDFNLDEIALELKELADLDFDLEATGFDCSEIDHLIGDLLLESGQTDPDAVPEVDEAADSRCQAGDLWILGEHRLLCGDAVEHEDFLTLMDGESANMVFTDPPYNVDYTGGTEKKLKIENDNLNNQKFYDLLFGAFTNMCEHTVPGGGIYVCHSDAEWKNFREALANSGWLQKQCLIWVKNGFVLGRQDYHSRHEPILYGWKPGAAHRWFGGRKQQSVTESDSLMTIEKEEDGQSILTFTDGIQHIVVRVPDYELLFQGDDALTSIWNVAKPLKSSDHPTMKPVALIERAIRNSSKRGEIVLDCFGGSGSTLIACERTGRRCRTMELGTHYCQVIVKRWEEFTGKKAEVVRI</sequence>
<accession>A0A1G5CGR6</accession>
<dbReference type="InterPro" id="IPR015840">
    <property type="entry name" value="DNA_MeTrfase_ParB"/>
</dbReference>
<dbReference type="GO" id="GO:0009007">
    <property type="term" value="F:site-specific DNA-methyltransferase (adenine-specific) activity"/>
    <property type="evidence" value="ECO:0007669"/>
    <property type="project" value="UniProtKB-EC"/>
</dbReference>
<dbReference type="InterPro" id="IPR002295">
    <property type="entry name" value="N4/N6-MTase_EcoPI_Mod-like"/>
</dbReference>
<dbReference type="Proteomes" id="UP000198870">
    <property type="component" value="Unassembled WGS sequence"/>
</dbReference>
<dbReference type="STRING" id="419481.SAMN05216233_10317"/>